<dbReference type="EC" id="1.14.11.53" evidence="2"/>
<evidence type="ECO:0000259" key="11">
    <source>
        <dbReference type="PROSITE" id="PS51471"/>
    </source>
</evidence>
<feature type="domain" description="Fe2OG dioxygenase" evidence="11">
    <location>
        <begin position="243"/>
        <end position="394"/>
    </location>
</feature>
<evidence type="ECO:0000256" key="6">
    <source>
        <dbReference type="ARBA" id="ARBA00023004"/>
    </source>
</evidence>
<dbReference type="AlphaFoldDB" id="A0A9P7MDC6"/>
<keyword evidence="4" id="KW-0223">Dioxygenase</keyword>
<dbReference type="InterPro" id="IPR037151">
    <property type="entry name" value="AlkB-like_sf"/>
</dbReference>
<dbReference type="PANTHER" id="PTHR16557">
    <property type="entry name" value="ALKYLATED DNA REPAIR PROTEIN ALKB-RELATED"/>
    <property type="match status" value="1"/>
</dbReference>
<reference evidence="12 13" key="1">
    <citation type="journal article" date="2020" name="bioRxiv">
        <title>Whole genome comparisons of ergot fungi reveals the divergence and evolution of species within the genus Claviceps are the result of varying mechanisms driving genome evolution and host range expansion.</title>
        <authorList>
            <person name="Wyka S.A."/>
            <person name="Mondo S.J."/>
            <person name="Liu M."/>
            <person name="Dettman J."/>
            <person name="Nalam V."/>
            <person name="Broders K.D."/>
        </authorList>
    </citation>
    <scope>NUCLEOTIDE SEQUENCE [LARGE SCALE GENOMIC DNA]</scope>
    <source>
        <strain evidence="12 13">CCC 1485</strain>
    </source>
</reference>
<sequence length="395" mass="44530">MAGPSSELDAHEQPSDEMRAEWKFFSKLDPSALASHDSRIDDPRKPLSENGFQAAGQIDKSRVERAFTELDPELAGLAGGDVPVIYHALLPGLLIVPNLVPPEVQKSLLCRMLHRDLSNPIHQTNMHLHYTLPYYETETCSTSSFPESKSSSPPPPPPPPPPPSSSRPSFFALAPDSSPPCFLPKDPTIHKPLTARQVLTRRLHWVTLGGQYDWTSRVYPDQEPPRFPADLSRFLETLFPETRAEAAIVNFYSPGDTMMMHRDVSEESDKGLISLSFGCDCLFMIAPNSSHSHHHTESEQRTDDSHTPESSPKIENQKTQPQNGLKKYLLLRLRSGDAIYMTKEARYAWHGVPKVIKGTCPPYLRDWPSENGEYADWEGWMGNKRINLNVRQMRD</sequence>
<evidence type="ECO:0000256" key="9">
    <source>
        <dbReference type="PIRSR" id="PIRSR604574-2"/>
    </source>
</evidence>
<evidence type="ECO:0000256" key="1">
    <source>
        <dbReference type="ARBA" id="ARBA00007879"/>
    </source>
</evidence>
<dbReference type="PROSITE" id="PS51471">
    <property type="entry name" value="FE2OG_OXY"/>
    <property type="match status" value="1"/>
</dbReference>
<feature type="binding site" evidence="9">
    <location>
        <position position="261"/>
    </location>
    <ligand>
        <name>Fe cation</name>
        <dbReference type="ChEBI" id="CHEBI:24875"/>
        <note>catalytic</note>
    </ligand>
</feature>
<evidence type="ECO:0000313" key="12">
    <source>
        <dbReference type="EMBL" id="KAG5939260.1"/>
    </source>
</evidence>
<feature type="binding site" evidence="9">
    <location>
        <position position="350"/>
    </location>
    <ligand>
        <name>Fe cation</name>
        <dbReference type="ChEBI" id="CHEBI:24875"/>
        <note>catalytic</note>
    </ligand>
</feature>
<dbReference type="GO" id="GO:0005634">
    <property type="term" value="C:nucleus"/>
    <property type="evidence" value="ECO:0007669"/>
    <property type="project" value="TreeGrafter"/>
</dbReference>
<keyword evidence="3 9" id="KW-0479">Metal-binding</keyword>
<dbReference type="OrthoDB" id="6614653at2759"/>
<dbReference type="InterPro" id="IPR027450">
    <property type="entry name" value="AlkB-like"/>
</dbReference>
<dbReference type="PANTHER" id="PTHR16557:SF2">
    <property type="entry name" value="NUCLEIC ACID DIOXYGENASE ALKBH1"/>
    <property type="match status" value="1"/>
</dbReference>
<keyword evidence="5" id="KW-0560">Oxidoreductase</keyword>
<dbReference type="GO" id="GO:0046872">
    <property type="term" value="F:metal ion binding"/>
    <property type="evidence" value="ECO:0007669"/>
    <property type="project" value="UniProtKB-KW"/>
</dbReference>
<gene>
    <name evidence="12" type="ORF">E4U60_000967</name>
</gene>
<evidence type="ECO:0000256" key="2">
    <source>
        <dbReference type="ARBA" id="ARBA00012931"/>
    </source>
</evidence>
<evidence type="ECO:0000256" key="3">
    <source>
        <dbReference type="ARBA" id="ARBA00022723"/>
    </source>
</evidence>
<feature type="compositionally biased region" description="Low complexity" evidence="10">
    <location>
        <begin position="141"/>
        <end position="151"/>
    </location>
</feature>
<dbReference type="InterPro" id="IPR005123">
    <property type="entry name" value="Oxoglu/Fe-dep_dioxygenase_dom"/>
</dbReference>
<feature type="compositionally biased region" description="Pro residues" evidence="10">
    <location>
        <begin position="152"/>
        <end position="165"/>
    </location>
</feature>
<proteinExistence type="inferred from homology"/>
<keyword evidence="13" id="KW-1185">Reference proteome</keyword>
<evidence type="ECO:0000256" key="7">
    <source>
        <dbReference type="ARBA" id="ARBA00023026"/>
    </source>
</evidence>
<feature type="compositionally biased region" description="Polar residues" evidence="10">
    <location>
        <begin position="308"/>
        <end position="321"/>
    </location>
</feature>
<keyword evidence="7" id="KW-0843">Virulence</keyword>
<feature type="compositionally biased region" description="Basic and acidic residues" evidence="10">
    <location>
        <begin position="295"/>
        <end position="307"/>
    </location>
</feature>
<evidence type="ECO:0000256" key="8">
    <source>
        <dbReference type="ARBA" id="ARBA00047565"/>
    </source>
</evidence>
<organism evidence="12 13">
    <name type="scientific">Claviceps pazoutovae</name>
    <dbReference type="NCBI Taxonomy" id="1649127"/>
    <lineage>
        <taxon>Eukaryota</taxon>
        <taxon>Fungi</taxon>
        <taxon>Dikarya</taxon>
        <taxon>Ascomycota</taxon>
        <taxon>Pezizomycotina</taxon>
        <taxon>Sordariomycetes</taxon>
        <taxon>Hypocreomycetidae</taxon>
        <taxon>Hypocreales</taxon>
        <taxon>Clavicipitaceae</taxon>
        <taxon>Claviceps</taxon>
    </lineage>
</organism>
<evidence type="ECO:0000256" key="10">
    <source>
        <dbReference type="SAM" id="MobiDB-lite"/>
    </source>
</evidence>
<dbReference type="InterPro" id="IPR004574">
    <property type="entry name" value="Alkb"/>
</dbReference>
<dbReference type="Gene3D" id="2.60.120.590">
    <property type="entry name" value="Alpha-ketoglutarate-dependent dioxygenase AlkB-like"/>
    <property type="match status" value="1"/>
</dbReference>
<dbReference type="GO" id="GO:0005737">
    <property type="term" value="C:cytoplasm"/>
    <property type="evidence" value="ECO:0007669"/>
    <property type="project" value="TreeGrafter"/>
</dbReference>
<feature type="region of interest" description="Disordered" evidence="10">
    <location>
        <begin position="290"/>
        <end position="321"/>
    </location>
</feature>
<feature type="region of interest" description="Disordered" evidence="10">
    <location>
        <begin position="141"/>
        <end position="170"/>
    </location>
</feature>
<accession>A0A9P7MDC6</accession>
<dbReference type="Proteomes" id="UP000706124">
    <property type="component" value="Unassembled WGS sequence"/>
</dbReference>
<name>A0A9P7MDC6_9HYPO</name>
<dbReference type="Pfam" id="PF13532">
    <property type="entry name" value="2OG-FeII_Oxy_2"/>
    <property type="match status" value="1"/>
</dbReference>
<dbReference type="EMBL" id="SRPO01000135">
    <property type="protein sequence ID" value="KAG5939260.1"/>
    <property type="molecule type" value="Genomic_DNA"/>
</dbReference>
<evidence type="ECO:0000313" key="13">
    <source>
        <dbReference type="Proteomes" id="UP000706124"/>
    </source>
</evidence>
<comment type="caution">
    <text evidence="12">The sequence shown here is derived from an EMBL/GenBank/DDBJ whole genome shotgun (WGS) entry which is preliminary data.</text>
</comment>
<evidence type="ECO:0000256" key="4">
    <source>
        <dbReference type="ARBA" id="ARBA00022964"/>
    </source>
</evidence>
<dbReference type="GO" id="GO:1990931">
    <property type="term" value="F:mRNA N6-methyladenosine dioxygenase activity"/>
    <property type="evidence" value="ECO:0007669"/>
    <property type="project" value="UniProtKB-EC"/>
</dbReference>
<comment type="similarity">
    <text evidence="1">Belongs to the alkB family.</text>
</comment>
<comment type="cofactor">
    <cofactor evidence="9">
        <name>Fe(2+)</name>
        <dbReference type="ChEBI" id="CHEBI:29033"/>
    </cofactor>
    <text evidence="9">Binds 1 Fe(2+) ion per subunit.</text>
</comment>
<feature type="binding site" evidence="9">
    <location>
        <position position="263"/>
    </location>
    <ligand>
        <name>Fe cation</name>
        <dbReference type="ChEBI" id="CHEBI:24875"/>
        <note>catalytic</note>
    </ligand>
</feature>
<dbReference type="SUPFAM" id="SSF51197">
    <property type="entry name" value="Clavaminate synthase-like"/>
    <property type="match status" value="1"/>
</dbReference>
<comment type="catalytic activity">
    <reaction evidence="8">
        <text>an N(6)-methyladenosine in mRNA + 2-oxoglutarate + O2 = an adenosine in mRNA + formaldehyde + succinate + CO2</text>
        <dbReference type="Rhea" id="RHEA:49520"/>
        <dbReference type="Rhea" id="RHEA-COMP:12414"/>
        <dbReference type="Rhea" id="RHEA-COMP:12417"/>
        <dbReference type="ChEBI" id="CHEBI:15379"/>
        <dbReference type="ChEBI" id="CHEBI:16526"/>
        <dbReference type="ChEBI" id="CHEBI:16810"/>
        <dbReference type="ChEBI" id="CHEBI:16842"/>
        <dbReference type="ChEBI" id="CHEBI:30031"/>
        <dbReference type="ChEBI" id="CHEBI:74411"/>
        <dbReference type="ChEBI" id="CHEBI:74449"/>
        <dbReference type="EC" id="1.14.11.53"/>
    </reaction>
    <physiologicalReaction direction="left-to-right" evidence="8">
        <dbReference type="Rhea" id="RHEA:49521"/>
    </physiologicalReaction>
</comment>
<evidence type="ECO:0000256" key="5">
    <source>
        <dbReference type="ARBA" id="ARBA00023002"/>
    </source>
</evidence>
<protein>
    <recommendedName>
        <fullName evidence="2">mRNA N(6)-methyladenine demethylase</fullName>
        <ecNumber evidence="2">1.14.11.53</ecNumber>
    </recommendedName>
</protein>
<keyword evidence="6 9" id="KW-0408">Iron</keyword>
<dbReference type="FunFam" id="2.60.120.590:FF:000014">
    <property type="entry name" value="Oxidoreductase, 2OG-Fe(II) oxygenase family family"/>
    <property type="match status" value="1"/>
</dbReference>